<evidence type="ECO:0000256" key="8">
    <source>
        <dbReference type="ARBA" id="ARBA00022771"/>
    </source>
</evidence>
<dbReference type="PANTHER" id="PTHR11630">
    <property type="entry name" value="DNA REPLICATION LICENSING FACTOR MCM FAMILY MEMBER"/>
    <property type="match status" value="1"/>
</dbReference>
<dbReference type="InterPro" id="IPR012340">
    <property type="entry name" value="NA-bd_OB-fold"/>
</dbReference>
<feature type="compositionally biased region" description="Polar residues" evidence="19">
    <location>
        <begin position="186"/>
        <end position="198"/>
    </location>
</feature>
<dbReference type="Pfam" id="PF17207">
    <property type="entry name" value="MCM_OB"/>
    <property type="match status" value="1"/>
</dbReference>
<evidence type="ECO:0000256" key="9">
    <source>
        <dbReference type="ARBA" id="ARBA00022801"/>
    </source>
</evidence>
<comment type="caution">
    <text evidence="21">The sequence shown here is derived from an EMBL/GenBank/DDBJ whole genome shotgun (WGS) entry which is preliminary data.</text>
</comment>
<evidence type="ECO:0000256" key="2">
    <source>
        <dbReference type="ARBA" id="ARBA00008010"/>
    </source>
</evidence>
<keyword evidence="11" id="KW-0862">Zinc</keyword>
<feature type="region of interest" description="Disordered" evidence="19">
    <location>
        <begin position="1"/>
        <end position="123"/>
    </location>
</feature>
<evidence type="ECO:0000256" key="15">
    <source>
        <dbReference type="ARBA" id="ARBA00023306"/>
    </source>
</evidence>
<accession>A0A9R1W6Z3</accession>
<dbReference type="Gene3D" id="3.30.1640.10">
    <property type="entry name" value="mini-chromosome maintenance (MCM) complex, chain A, domain 1"/>
    <property type="match status" value="1"/>
</dbReference>
<dbReference type="FunFam" id="3.30.1640.10:FF:000008">
    <property type="entry name" value="DNA helicase"/>
    <property type="match status" value="1"/>
</dbReference>
<feature type="region of interest" description="Disordered" evidence="19">
    <location>
        <begin position="138"/>
        <end position="225"/>
    </location>
</feature>
<keyword evidence="10" id="KW-0347">Helicase</keyword>
<sequence>MAGENAGGENRPTQSPASSDQGGNPNSSQFNGNPPSTPDSPTSAGFNTDQLPFNSRTSENYSDFDDDEAAVDPNIIRDELDDGDEDEGEGEDLFNDNYIDDYRRMDEHDQYESVGLDDSLEDERDLDQIMADRRAAEIELDTREGVASRAKLPHLLNDQDTDDDSYRPSKRTRAPPGPRGGDDTDAMQSSPGRSQRINSGEDVPMTDATDDDQYEDDENDEGEFEMYRVQGTLREWVTRDEVRRFIAKKFKEFILTYENPKNENHDLLYLNQINEMVSANKCSLEIDYKQFIYIHPNIAIWLADAPQSVLEVMEEVANKVVFSIHSNYKSIHQKIYVRVTNLPVYDQIRNIRQIHLNTMIRIGGVVTRRSGVFPQLQQVKYDCNKCGTVLGPFIQNSYSEVRVGSCPECQSKGPFTVNIEQTIYRNYQKLTLQESPGIVPAGRLPRHKEVILLNDLIDCARPGEEIEVTGIYTNNFDLSLNTKNGFPVFATVIEANHVTKKQDLFSAYKLTEEDKQEIHKLAKDPRIGERIVKSIAPSIYGHEDIKTAIALAMFGGQEKNVNGKHRLRGDINVLLLGDPGTAKSQFLKYVEKTGQRAVYTTGKGASAVGLTAAVHKDPVTREWTLEGGALVLADKGICLIDEFDKMNDQDRVSIHEAMEQQSISISKAGIVTSLQARCSVIAAANPIGGRYDSSKNFSQNVELTDPIVSRFDVLCVVKDVVDPVMDEMLAKFVVDSHFKSQAKGSNLDDKSMNNSQEDIDASAMMMDPEILPQDMLKKYITFAKLHIFPKLHDADLDKLTQVYAELRRESSHGQGVPIAVRHIESMIRMSEAHARMHLRSNVIQEDVDMAIRVLLDSFISTQKFGVQKALQKSFKKYMTYKKDFNRLVLLKLNELVKEALHFEEIVSGTRKNVGYIDVKVEELQSKVSDLGITDLKPFFTSADFLKGNFQLDEERGLIRHHMTL</sequence>
<dbReference type="Pfam" id="PF00493">
    <property type="entry name" value="MCM"/>
    <property type="match status" value="1"/>
</dbReference>
<reference evidence="21 22" key="1">
    <citation type="journal article" date="2017" name="Nat. Commun.">
        <title>Genome assembly with in vitro proximity ligation data and whole-genome triplication in lettuce.</title>
        <authorList>
            <person name="Reyes-Chin-Wo S."/>
            <person name="Wang Z."/>
            <person name="Yang X."/>
            <person name="Kozik A."/>
            <person name="Arikit S."/>
            <person name="Song C."/>
            <person name="Xia L."/>
            <person name="Froenicke L."/>
            <person name="Lavelle D.O."/>
            <person name="Truco M.J."/>
            <person name="Xia R."/>
            <person name="Zhu S."/>
            <person name="Xu C."/>
            <person name="Xu H."/>
            <person name="Xu X."/>
            <person name="Cox K."/>
            <person name="Korf I."/>
            <person name="Meyers B.C."/>
            <person name="Michelmore R.W."/>
        </authorList>
    </citation>
    <scope>NUCLEOTIDE SEQUENCE [LARGE SCALE GENOMIC DNA]</scope>
    <source>
        <strain evidence="22">cv. Salinas</strain>
        <tissue evidence="21">Seedlings</tissue>
    </source>
</reference>
<dbReference type="InterPro" id="IPR031327">
    <property type="entry name" value="MCM"/>
</dbReference>
<evidence type="ECO:0000256" key="3">
    <source>
        <dbReference type="ARBA" id="ARBA00012551"/>
    </source>
</evidence>
<dbReference type="FunFam" id="3.40.50.300:FF:000138">
    <property type="entry name" value="DNA helicase"/>
    <property type="match status" value="1"/>
</dbReference>
<dbReference type="AlphaFoldDB" id="A0A9R1W6Z3"/>
<dbReference type="Gramene" id="rna-gnl|WGS:NBSK|LSAT_3X33321_mrna">
    <property type="protein sequence ID" value="cds-PLY85485.1"/>
    <property type="gene ID" value="gene-LSAT_3X33321"/>
</dbReference>
<evidence type="ECO:0000256" key="1">
    <source>
        <dbReference type="ARBA" id="ARBA00004123"/>
    </source>
</evidence>
<evidence type="ECO:0000256" key="12">
    <source>
        <dbReference type="ARBA" id="ARBA00022840"/>
    </source>
</evidence>
<protein>
    <recommendedName>
        <fullName evidence="4">DNA replication licensing factor MCM2</fullName>
        <ecNumber evidence="3">3.6.4.12</ecNumber>
    </recommendedName>
    <alternativeName>
        <fullName evidence="17">DNA replication licensing factor mcm2</fullName>
    </alternativeName>
    <alternativeName>
        <fullName evidence="18">Minichromosome maintenance protein 2</fullName>
    </alternativeName>
</protein>
<evidence type="ECO:0000256" key="13">
    <source>
        <dbReference type="ARBA" id="ARBA00023125"/>
    </source>
</evidence>
<dbReference type="CDD" id="cd17753">
    <property type="entry name" value="MCM2"/>
    <property type="match status" value="1"/>
</dbReference>
<dbReference type="InterPro" id="IPR027417">
    <property type="entry name" value="P-loop_NTPase"/>
</dbReference>
<dbReference type="GO" id="GO:0000347">
    <property type="term" value="C:THO complex"/>
    <property type="evidence" value="ECO:0007669"/>
    <property type="project" value="UniProtKB-ARBA"/>
</dbReference>
<dbReference type="InterPro" id="IPR059098">
    <property type="entry name" value="WHD_MCM2"/>
</dbReference>
<keyword evidence="14" id="KW-0539">Nucleus</keyword>
<evidence type="ECO:0000256" key="5">
    <source>
        <dbReference type="ARBA" id="ARBA00022705"/>
    </source>
</evidence>
<evidence type="ECO:0000256" key="14">
    <source>
        <dbReference type="ARBA" id="ARBA00023242"/>
    </source>
</evidence>
<dbReference type="InterPro" id="IPR018525">
    <property type="entry name" value="MCM_CS"/>
</dbReference>
<keyword evidence="6" id="KW-0479">Metal-binding</keyword>
<dbReference type="Gene3D" id="2.40.50.140">
    <property type="entry name" value="Nucleic acid-binding proteins"/>
    <property type="match status" value="1"/>
</dbReference>
<comment type="catalytic activity">
    <reaction evidence="16">
        <text>ATP + H2O = ADP + phosphate + H(+)</text>
        <dbReference type="Rhea" id="RHEA:13065"/>
        <dbReference type="ChEBI" id="CHEBI:15377"/>
        <dbReference type="ChEBI" id="CHEBI:15378"/>
        <dbReference type="ChEBI" id="CHEBI:30616"/>
        <dbReference type="ChEBI" id="CHEBI:43474"/>
        <dbReference type="ChEBI" id="CHEBI:456216"/>
        <dbReference type="EC" id="3.6.4.12"/>
    </reaction>
</comment>
<keyword evidence="8" id="KW-0863">Zinc-finger</keyword>
<evidence type="ECO:0000313" key="22">
    <source>
        <dbReference type="Proteomes" id="UP000235145"/>
    </source>
</evidence>
<comment type="similarity">
    <text evidence="2">Belongs to the MCM family.</text>
</comment>
<dbReference type="GO" id="GO:1902975">
    <property type="term" value="P:mitotic DNA replication initiation"/>
    <property type="evidence" value="ECO:0000318"/>
    <property type="project" value="GO_Central"/>
</dbReference>
<dbReference type="Pfam" id="PF23669">
    <property type="entry name" value="WHD_MCM2"/>
    <property type="match status" value="1"/>
</dbReference>
<evidence type="ECO:0000256" key="6">
    <source>
        <dbReference type="ARBA" id="ARBA00022723"/>
    </source>
</evidence>
<feature type="compositionally biased region" description="Polar residues" evidence="19">
    <location>
        <begin position="11"/>
        <end position="61"/>
    </location>
</feature>
<evidence type="ECO:0000259" key="20">
    <source>
        <dbReference type="PROSITE" id="PS50051"/>
    </source>
</evidence>
<organism evidence="21 22">
    <name type="scientific">Lactuca sativa</name>
    <name type="common">Garden lettuce</name>
    <dbReference type="NCBI Taxonomy" id="4236"/>
    <lineage>
        <taxon>Eukaryota</taxon>
        <taxon>Viridiplantae</taxon>
        <taxon>Streptophyta</taxon>
        <taxon>Embryophyta</taxon>
        <taxon>Tracheophyta</taxon>
        <taxon>Spermatophyta</taxon>
        <taxon>Magnoliopsida</taxon>
        <taxon>eudicotyledons</taxon>
        <taxon>Gunneridae</taxon>
        <taxon>Pentapetalae</taxon>
        <taxon>asterids</taxon>
        <taxon>campanulids</taxon>
        <taxon>Asterales</taxon>
        <taxon>Asteraceae</taxon>
        <taxon>Cichorioideae</taxon>
        <taxon>Cichorieae</taxon>
        <taxon>Lactucinae</taxon>
        <taxon>Lactuca</taxon>
    </lineage>
</organism>
<evidence type="ECO:0000313" key="21">
    <source>
        <dbReference type="EMBL" id="KAJ0217245.1"/>
    </source>
</evidence>
<evidence type="ECO:0000256" key="11">
    <source>
        <dbReference type="ARBA" id="ARBA00022833"/>
    </source>
</evidence>
<dbReference type="GO" id="GO:0000727">
    <property type="term" value="P:double-strand break repair via break-induced replication"/>
    <property type="evidence" value="ECO:0000318"/>
    <property type="project" value="GO_Central"/>
</dbReference>
<dbReference type="PRINTS" id="PR01658">
    <property type="entry name" value="MCMPROTEIN2"/>
</dbReference>
<dbReference type="GO" id="GO:0008270">
    <property type="term" value="F:zinc ion binding"/>
    <property type="evidence" value="ECO:0007669"/>
    <property type="project" value="UniProtKB-KW"/>
</dbReference>
<dbReference type="EMBL" id="NBSK02000003">
    <property type="protein sequence ID" value="KAJ0217245.1"/>
    <property type="molecule type" value="Genomic_DNA"/>
</dbReference>
<dbReference type="FunFam" id="2.20.28.10:FF:000002">
    <property type="entry name" value="DNA helicase"/>
    <property type="match status" value="1"/>
</dbReference>
<dbReference type="InterPro" id="IPR027925">
    <property type="entry name" value="MCM_N"/>
</dbReference>
<name>A0A9R1W6Z3_LACSA</name>
<evidence type="ECO:0000256" key="7">
    <source>
        <dbReference type="ARBA" id="ARBA00022741"/>
    </source>
</evidence>
<dbReference type="PROSITE" id="PS00847">
    <property type="entry name" value="MCM_1"/>
    <property type="match status" value="1"/>
</dbReference>
<evidence type="ECO:0000256" key="18">
    <source>
        <dbReference type="ARBA" id="ARBA00078186"/>
    </source>
</evidence>
<dbReference type="PROSITE" id="PS50051">
    <property type="entry name" value="MCM_2"/>
    <property type="match status" value="1"/>
</dbReference>
<dbReference type="Pfam" id="PF12619">
    <property type="entry name" value="MCM2_N"/>
    <property type="match status" value="1"/>
</dbReference>
<keyword evidence="9" id="KW-0378">Hydrolase</keyword>
<feature type="compositionally biased region" description="Acidic residues" evidence="19">
    <location>
        <begin position="79"/>
        <end position="94"/>
    </location>
</feature>
<dbReference type="Gene3D" id="3.40.50.300">
    <property type="entry name" value="P-loop containing nucleotide triphosphate hydrolases"/>
    <property type="match status" value="1"/>
</dbReference>
<feature type="compositionally biased region" description="Basic and acidic residues" evidence="19">
    <location>
        <begin position="100"/>
        <end position="111"/>
    </location>
</feature>
<dbReference type="GO" id="GO:0005524">
    <property type="term" value="F:ATP binding"/>
    <property type="evidence" value="ECO:0007669"/>
    <property type="project" value="UniProtKB-KW"/>
</dbReference>
<dbReference type="GO" id="GO:0042555">
    <property type="term" value="C:MCM complex"/>
    <property type="evidence" value="ECO:0000318"/>
    <property type="project" value="GO_Central"/>
</dbReference>
<evidence type="ECO:0000256" key="19">
    <source>
        <dbReference type="SAM" id="MobiDB-lite"/>
    </source>
</evidence>
<dbReference type="EC" id="3.6.4.12" evidence="3"/>
<dbReference type="OrthoDB" id="844at2759"/>
<dbReference type="InterPro" id="IPR041562">
    <property type="entry name" value="MCM_lid"/>
</dbReference>
<dbReference type="SUPFAM" id="SSF52540">
    <property type="entry name" value="P-loop containing nucleoside triphosphate hydrolases"/>
    <property type="match status" value="1"/>
</dbReference>
<dbReference type="GO" id="GO:0003697">
    <property type="term" value="F:single-stranded DNA binding"/>
    <property type="evidence" value="ECO:0000318"/>
    <property type="project" value="GO_Central"/>
</dbReference>
<feature type="domain" description="MCM C-terminal AAA(+) ATPase" evidence="20">
    <location>
        <begin position="527"/>
        <end position="733"/>
    </location>
</feature>
<dbReference type="Pfam" id="PF14551">
    <property type="entry name" value="MCM_N"/>
    <property type="match status" value="1"/>
</dbReference>
<gene>
    <name evidence="21" type="ORF">LSAT_V11C300114240</name>
</gene>
<keyword evidence="12" id="KW-0067">ATP-binding</keyword>
<dbReference type="Proteomes" id="UP000235145">
    <property type="component" value="Unassembled WGS sequence"/>
</dbReference>
<proteinExistence type="inferred from homology"/>
<keyword evidence="7" id="KW-0547">Nucleotide-binding</keyword>
<dbReference type="InterPro" id="IPR001208">
    <property type="entry name" value="MCM_dom"/>
</dbReference>
<dbReference type="PRINTS" id="PR01657">
    <property type="entry name" value="MCMFAMILY"/>
</dbReference>
<evidence type="ECO:0000256" key="4">
    <source>
        <dbReference type="ARBA" id="ARBA00018925"/>
    </source>
</evidence>
<keyword evidence="22" id="KW-1185">Reference proteome</keyword>
<dbReference type="InterPro" id="IPR008045">
    <property type="entry name" value="MCM2"/>
</dbReference>
<dbReference type="Pfam" id="PF17855">
    <property type="entry name" value="MCM_lid"/>
    <property type="match status" value="1"/>
</dbReference>
<evidence type="ECO:0000256" key="17">
    <source>
        <dbReference type="ARBA" id="ARBA00074927"/>
    </source>
</evidence>
<dbReference type="GO" id="GO:0005634">
    <property type="term" value="C:nucleus"/>
    <property type="evidence" value="ECO:0000318"/>
    <property type="project" value="GO_Central"/>
</dbReference>
<dbReference type="PANTHER" id="PTHR11630:SF44">
    <property type="entry name" value="DNA REPLICATION LICENSING FACTOR MCM2"/>
    <property type="match status" value="1"/>
</dbReference>
<dbReference type="GO" id="GO:0003678">
    <property type="term" value="F:DNA helicase activity"/>
    <property type="evidence" value="ECO:0007669"/>
    <property type="project" value="UniProtKB-EC"/>
</dbReference>
<feature type="compositionally biased region" description="Acidic residues" evidence="19">
    <location>
        <begin position="208"/>
        <end position="224"/>
    </location>
</feature>
<dbReference type="SUPFAM" id="SSF50249">
    <property type="entry name" value="Nucleic acid-binding proteins"/>
    <property type="match status" value="1"/>
</dbReference>
<comment type="subcellular location">
    <subcellularLocation>
        <location evidence="1">Nucleus</location>
    </subcellularLocation>
</comment>
<dbReference type="InterPro" id="IPR033762">
    <property type="entry name" value="MCM_OB"/>
</dbReference>
<keyword evidence="5" id="KW-0235">DNA replication</keyword>
<keyword evidence="15" id="KW-0131">Cell cycle</keyword>
<dbReference type="Gene3D" id="2.20.28.10">
    <property type="match status" value="1"/>
</dbReference>
<dbReference type="GO" id="GO:0016787">
    <property type="term" value="F:hydrolase activity"/>
    <property type="evidence" value="ECO:0007669"/>
    <property type="project" value="UniProtKB-KW"/>
</dbReference>
<evidence type="ECO:0000256" key="16">
    <source>
        <dbReference type="ARBA" id="ARBA00047995"/>
    </source>
</evidence>
<keyword evidence="13" id="KW-0238">DNA-binding</keyword>
<dbReference type="SMART" id="SM00350">
    <property type="entry name" value="MCM"/>
    <property type="match status" value="1"/>
</dbReference>
<evidence type="ECO:0000256" key="10">
    <source>
        <dbReference type="ARBA" id="ARBA00022806"/>
    </source>
</evidence>